<evidence type="ECO:0000259" key="5">
    <source>
        <dbReference type="PROSITE" id="PS50977"/>
    </source>
</evidence>
<dbReference type="Pfam" id="PF00440">
    <property type="entry name" value="TetR_N"/>
    <property type="match status" value="1"/>
</dbReference>
<keyword evidence="7" id="KW-1185">Reference proteome</keyword>
<comment type="caution">
    <text evidence="6">The sequence shown here is derived from an EMBL/GenBank/DDBJ whole genome shotgun (WGS) entry which is preliminary data.</text>
</comment>
<keyword evidence="1" id="KW-0805">Transcription regulation</keyword>
<dbReference type="GO" id="GO:0000976">
    <property type="term" value="F:transcription cis-regulatory region binding"/>
    <property type="evidence" value="ECO:0007669"/>
    <property type="project" value="TreeGrafter"/>
</dbReference>
<dbReference type="GO" id="GO:0003700">
    <property type="term" value="F:DNA-binding transcription factor activity"/>
    <property type="evidence" value="ECO:0007669"/>
    <property type="project" value="TreeGrafter"/>
</dbReference>
<dbReference type="AlphaFoldDB" id="A0A0J6YC72"/>
<dbReference type="Gene3D" id="1.10.357.10">
    <property type="entry name" value="Tetracycline Repressor, domain 2"/>
    <property type="match status" value="1"/>
</dbReference>
<sequence>MSPAPVGLPEQHSTKAARLLAAASDLLLGRGARGFTVADVAQRAHVGKGTVYLYWPTKEDLLIGLLGRGFLGLLDDLIRRLGDEPDLARPSRFCPTMLDVATSQPLLAALQRHDDDLLGMLTDHPRSVALHEALGPSAVIGAVLPVWRRHDLARTDWDTADQAFALHGLVTGIALSLVGPAPGPRPADSPLTVLGASVTALLGPERATQKQIRSAATDIIEFLNRGRETALGLIA</sequence>
<proteinExistence type="predicted"/>
<dbReference type="InterPro" id="IPR050109">
    <property type="entry name" value="HTH-type_TetR-like_transc_reg"/>
</dbReference>
<dbReference type="InterPro" id="IPR001647">
    <property type="entry name" value="HTH_TetR"/>
</dbReference>
<evidence type="ECO:0000313" key="7">
    <source>
        <dbReference type="Proteomes" id="UP000036513"/>
    </source>
</evidence>
<organism evidence="6 7">
    <name type="scientific">Mycolicibacterium chlorophenolicum</name>
    <dbReference type="NCBI Taxonomy" id="37916"/>
    <lineage>
        <taxon>Bacteria</taxon>
        <taxon>Bacillati</taxon>
        <taxon>Actinomycetota</taxon>
        <taxon>Actinomycetes</taxon>
        <taxon>Mycobacteriales</taxon>
        <taxon>Mycobacteriaceae</taxon>
        <taxon>Mycolicibacterium</taxon>
    </lineage>
</organism>
<dbReference type="SUPFAM" id="SSF46689">
    <property type="entry name" value="Homeodomain-like"/>
    <property type="match status" value="1"/>
</dbReference>
<dbReference type="Proteomes" id="UP000036513">
    <property type="component" value="Unassembled WGS sequence"/>
</dbReference>
<feature type="domain" description="HTH tetR-type" evidence="5">
    <location>
        <begin position="13"/>
        <end position="73"/>
    </location>
</feature>
<name>A0A0J6YC72_9MYCO</name>
<dbReference type="RefSeq" id="WP_201780401.1">
    <property type="nucleotide sequence ID" value="NZ_JYNL01000064.1"/>
</dbReference>
<dbReference type="PANTHER" id="PTHR30055">
    <property type="entry name" value="HTH-TYPE TRANSCRIPTIONAL REGULATOR RUTR"/>
    <property type="match status" value="1"/>
</dbReference>
<keyword evidence="2 4" id="KW-0238">DNA-binding</keyword>
<reference evidence="6 7" key="1">
    <citation type="journal article" date="2015" name="Genome Biol. Evol.">
        <title>Characterization of Three Mycobacterium spp. with Potential Use in Bioremediation by Genome Sequencing and Comparative Genomics.</title>
        <authorList>
            <person name="Das S."/>
            <person name="Pettersson B.M."/>
            <person name="Behra P.R."/>
            <person name="Ramesh M."/>
            <person name="Dasgupta S."/>
            <person name="Bhattacharya A."/>
            <person name="Kirsebom L.A."/>
        </authorList>
    </citation>
    <scope>NUCLEOTIDE SEQUENCE [LARGE SCALE GENOMIC DNA]</scope>
    <source>
        <strain evidence="6 7">DSM 43826</strain>
    </source>
</reference>
<feature type="DNA-binding region" description="H-T-H motif" evidence="4">
    <location>
        <begin position="36"/>
        <end position="55"/>
    </location>
</feature>
<evidence type="ECO:0000256" key="2">
    <source>
        <dbReference type="ARBA" id="ARBA00023125"/>
    </source>
</evidence>
<dbReference type="PANTHER" id="PTHR30055:SF234">
    <property type="entry name" value="HTH-TYPE TRANSCRIPTIONAL REGULATOR BETI"/>
    <property type="match status" value="1"/>
</dbReference>
<accession>A0A0J6YC72</accession>
<dbReference type="InterPro" id="IPR009057">
    <property type="entry name" value="Homeodomain-like_sf"/>
</dbReference>
<gene>
    <name evidence="6" type="primary">yvdT_2</name>
    <name evidence="6" type="ORF">MCHLDSM_05284</name>
</gene>
<evidence type="ECO:0000313" key="6">
    <source>
        <dbReference type="EMBL" id="KMO70396.1"/>
    </source>
</evidence>
<dbReference type="PROSITE" id="PS50977">
    <property type="entry name" value="HTH_TETR_2"/>
    <property type="match status" value="1"/>
</dbReference>
<dbReference type="SMR" id="A0A0J6YC72"/>
<dbReference type="EMBL" id="JYNL01000064">
    <property type="protein sequence ID" value="KMO70396.1"/>
    <property type="molecule type" value="Genomic_DNA"/>
</dbReference>
<evidence type="ECO:0000256" key="4">
    <source>
        <dbReference type="PROSITE-ProRule" id="PRU00335"/>
    </source>
</evidence>
<evidence type="ECO:0000256" key="3">
    <source>
        <dbReference type="ARBA" id="ARBA00023163"/>
    </source>
</evidence>
<dbReference type="STRING" id="37916.MCHLDSM_05284"/>
<protein>
    <submittedName>
        <fullName evidence="6">Putative HTH-type transcriptional regulator YvdT</fullName>
    </submittedName>
</protein>
<evidence type="ECO:0000256" key="1">
    <source>
        <dbReference type="ARBA" id="ARBA00023015"/>
    </source>
</evidence>
<keyword evidence="3" id="KW-0804">Transcription</keyword>
<dbReference type="PRINTS" id="PR00455">
    <property type="entry name" value="HTHTETR"/>
</dbReference>
<dbReference type="PATRIC" id="fig|37916.4.peg.5290"/>